<feature type="transmembrane region" description="Helical" evidence="7">
    <location>
        <begin position="26"/>
        <end position="48"/>
    </location>
</feature>
<keyword evidence="4 7" id="KW-0812">Transmembrane</keyword>
<feature type="domain" description="Concentrative nucleoside transporter C-terminal" evidence="9">
    <location>
        <begin position="297"/>
        <end position="415"/>
    </location>
</feature>
<evidence type="ECO:0000256" key="6">
    <source>
        <dbReference type="ARBA" id="ARBA00023136"/>
    </source>
</evidence>
<feature type="domain" description="Nucleoside transporter/FeoB GTPase Gate" evidence="10">
    <location>
        <begin position="170"/>
        <end position="262"/>
    </location>
</feature>
<feature type="transmembrane region" description="Helical" evidence="7">
    <location>
        <begin position="241"/>
        <end position="263"/>
    </location>
</feature>
<evidence type="ECO:0000313" key="12">
    <source>
        <dbReference type="Proteomes" id="UP000030665"/>
    </source>
</evidence>
<accession>A0A077ZA13</accession>
<feature type="transmembrane region" description="Helical" evidence="7">
    <location>
        <begin position="316"/>
        <end position="338"/>
    </location>
</feature>
<reference evidence="11" key="1">
    <citation type="submission" date="2014-01" db="EMBL/GenBank/DDBJ databases">
        <authorList>
            <person name="Aslett M."/>
        </authorList>
    </citation>
    <scope>NUCLEOTIDE SEQUENCE</scope>
</reference>
<comment type="subcellular location">
    <subcellularLocation>
        <location evidence="1">Cell membrane</location>
        <topology evidence="1">Multi-pass membrane protein</topology>
    </subcellularLocation>
</comment>
<dbReference type="Pfam" id="PF07662">
    <property type="entry name" value="Nucleos_tra2_C"/>
    <property type="match status" value="1"/>
</dbReference>
<evidence type="ECO:0000256" key="5">
    <source>
        <dbReference type="ARBA" id="ARBA00022989"/>
    </source>
</evidence>
<feature type="transmembrane region" description="Helical" evidence="7">
    <location>
        <begin position="54"/>
        <end position="72"/>
    </location>
</feature>
<dbReference type="Proteomes" id="UP000030665">
    <property type="component" value="Unassembled WGS sequence"/>
</dbReference>
<feature type="transmembrane region" description="Helical" evidence="7">
    <location>
        <begin position="212"/>
        <end position="234"/>
    </location>
</feature>
<evidence type="ECO:0000256" key="1">
    <source>
        <dbReference type="ARBA" id="ARBA00004651"/>
    </source>
</evidence>
<keyword evidence="6 7" id="KW-0472">Membrane</keyword>
<evidence type="ECO:0000256" key="3">
    <source>
        <dbReference type="ARBA" id="ARBA00022475"/>
    </source>
</evidence>
<feature type="transmembrane region" description="Helical" evidence="7">
    <location>
        <begin position="169"/>
        <end position="192"/>
    </location>
</feature>
<reference evidence="11" key="2">
    <citation type="submission" date="2014-03" db="EMBL/GenBank/DDBJ databases">
        <title>The whipworm genome and dual-species transcriptomics of an intimate host-pathogen interaction.</title>
        <authorList>
            <person name="Foth B.J."/>
            <person name="Tsai I.J."/>
            <person name="Reid A.J."/>
            <person name="Bancroft A.J."/>
            <person name="Nichol S."/>
            <person name="Tracey A."/>
            <person name="Holroyd N."/>
            <person name="Cotton J.A."/>
            <person name="Stanley E.J."/>
            <person name="Zarowiecki M."/>
            <person name="Liu J.Z."/>
            <person name="Huckvale T."/>
            <person name="Cooper P.J."/>
            <person name="Grencis R.K."/>
            <person name="Berriman M."/>
        </authorList>
    </citation>
    <scope>NUCLEOTIDE SEQUENCE [LARGE SCALE GENOMIC DNA]</scope>
</reference>
<dbReference type="InterPro" id="IPR002668">
    <property type="entry name" value="CNT_N_dom"/>
</dbReference>
<dbReference type="PANTHER" id="PTHR10590">
    <property type="entry name" value="SODIUM/NUCLEOSIDE COTRANSPORTER"/>
    <property type="match status" value="1"/>
</dbReference>
<dbReference type="PANTHER" id="PTHR10590:SF4">
    <property type="entry name" value="SOLUTE CARRIER FAMILY 28 MEMBER 3"/>
    <property type="match status" value="1"/>
</dbReference>
<comment type="similarity">
    <text evidence="2">Belongs to the concentrative nucleoside transporter (CNT) (TC 2.A.41) family.</text>
</comment>
<keyword evidence="12" id="KW-1185">Reference proteome</keyword>
<feature type="domain" description="Concentrative nucleoside transporter N-terminal" evidence="8">
    <location>
        <begin position="99"/>
        <end position="156"/>
    </location>
</feature>
<dbReference type="Pfam" id="PF01773">
    <property type="entry name" value="Nucleos_tra2_N"/>
    <property type="match status" value="1"/>
</dbReference>
<organism evidence="11 12">
    <name type="scientific">Trichuris trichiura</name>
    <name type="common">Whipworm</name>
    <name type="synonym">Trichocephalus trichiurus</name>
    <dbReference type="NCBI Taxonomy" id="36087"/>
    <lineage>
        <taxon>Eukaryota</taxon>
        <taxon>Metazoa</taxon>
        <taxon>Ecdysozoa</taxon>
        <taxon>Nematoda</taxon>
        <taxon>Enoplea</taxon>
        <taxon>Dorylaimia</taxon>
        <taxon>Trichinellida</taxon>
        <taxon>Trichuridae</taxon>
        <taxon>Trichuris</taxon>
    </lineage>
</organism>
<evidence type="ECO:0000313" key="11">
    <source>
        <dbReference type="EMBL" id="CDW56604.1"/>
    </source>
</evidence>
<dbReference type="EMBL" id="HG806059">
    <property type="protein sequence ID" value="CDW56604.1"/>
    <property type="molecule type" value="Genomic_DNA"/>
</dbReference>
<evidence type="ECO:0000259" key="9">
    <source>
        <dbReference type="Pfam" id="PF07662"/>
    </source>
</evidence>
<name>A0A077ZA13_TRITR</name>
<keyword evidence="3" id="KW-1003">Cell membrane</keyword>
<dbReference type="OrthoDB" id="6075923at2759"/>
<dbReference type="InterPro" id="IPR011642">
    <property type="entry name" value="Gate_dom"/>
</dbReference>
<evidence type="ECO:0000256" key="7">
    <source>
        <dbReference type="SAM" id="Phobius"/>
    </source>
</evidence>
<dbReference type="InterPro" id="IPR011657">
    <property type="entry name" value="CNT_C_dom"/>
</dbReference>
<evidence type="ECO:0000259" key="10">
    <source>
        <dbReference type="Pfam" id="PF07670"/>
    </source>
</evidence>
<proteinExistence type="inferred from homology"/>
<protein>
    <submittedName>
        <fullName evidence="11">Sodium:nucleoside cotransporter 2</fullName>
    </submittedName>
</protein>
<dbReference type="GO" id="GO:0005886">
    <property type="term" value="C:plasma membrane"/>
    <property type="evidence" value="ECO:0007669"/>
    <property type="project" value="UniProtKB-SubCell"/>
</dbReference>
<dbReference type="GO" id="GO:0005415">
    <property type="term" value="F:nucleoside:sodium symporter activity"/>
    <property type="evidence" value="ECO:0007669"/>
    <property type="project" value="TreeGrafter"/>
</dbReference>
<keyword evidence="5 7" id="KW-1133">Transmembrane helix</keyword>
<evidence type="ECO:0000259" key="8">
    <source>
        <dbReference type="Pfam" id="PF01773"/>
    </source>
</evidence>
<gene>
    <name evidence="11" type="ORF">TTRE_0000488401</name>
</gene>
<dbReference type="STRING" id="36087.A0A077ZA13"/>
<evidence type="ECO:0000256" key="4">
    <source>
        <dbReference type="ARBA" id="ARBA00022692"/>
    </source>
</evidence>
<sequence length="451" mass="50102">MDTPVCTELREKFSCFMGFLTRWKKYVHLALLTIGLSLFHIYLVFASLRHLEPVLPLIVIVAIIWLVVLYKLSRRYATSMIPQSVQDQFEQCFMTCWNNKFLKRWRPVIWGFSVQVCFGLLTLKWSEGQKGIRWVSDQIITFLSFADQGSEFVYGFLAKPPRICGMEPALQTVLYFSSISSLLYHLGLLQMVFAGMAKMLQITLATTAIESFHAVVSIFLGMCESAIIISPYLARQTESELFAILCSGFASSTVAMFSVYSMFGVSGIVHDSGMEAIYEYIRFPVTGKKVISAIMFTRHENLLDAISAGAIDALKIILEMGANLVVFVALLALTNSCIRWLGDRVGILDLSLEKILGYAFFPAAFVVGFSEETDMNRRVEENLLAAELLGTSVVLNELIAFQLMGKFIAQGKLSATICSEKKSAVSRLALKSILVGCAVALSSACWAAINV</sequence>
<dbReference type="Pfam" id="PF07670">
    <property type="entry name" value="Gate"/>
    <property type="match status" value="1"/>
</dbReference>
<dbReference type="AlphaFoldDB" id="A0A077ZA13"/>
<evidence type="ECO:0000256" key="2">
    <source>
        <dbReference type="ARBA" id="ARBA00009033"/>
    </source>
</evidence>
<feature type="transmembrane region" description="Helical" evidence="7">
    <location>
        <begin position="428"/>
        <end position="449"/>
    </location>
</feature>
<dbReference type="InterPro" id="IPR008276">
    <property type="entry name" value="C_nuclsd_transpt"/>
</dbReference>